<organism evidence="5">
    <name type="scientific">Castor canadensis</name>
    <name type="common">American beaver</name>
    <dbReference type="NCBI Taxonomy" id="51338"/>
    <lineage>
        <taxon>Eukaryota</taxon>
        <taxon>Metazoa</taxon>
        <taxon>Chordata</taxon>
        <taxon>Craniata</taxon>
        <taxon>Vertebrata</taxon>
        <taxon>Euteleostomi</taxon>
        <taxon>Mammalia</taxon>
        <taxon>Eutheria</taxon>
        <taxon>Euarchontoglires</taxon>
        <taxon>Glires</taxon>
        <taxon>Rodentia</taxon>
        <taxon>Castorimorpha</taxon>
        <taxon>Castoridae</taxon>
        <taxon>Castor</taxon>
    </lineage>
</organism>
<comment type="subcellular location">
    <subcellularLocation>
        <location evidence="1">Cell projection</location>
        <location evidence="1">Filopodium</location>
    </subcellularLocation>
    <subcellularLocation>
        <location evidence="2">Nucleus</location>
        <location evidence="2">Nucleolus</location>
    </subcellularLocation>
</comment>
<evidence type="ECO:0000256" key="1">
    <source>
        <dbReference type="ARBA" id="ARBA00004486"/>
    </source>
</evidence>
<dbReference type="GO" id="GO:0030175">
    <property type="term" value="C:filopodium"/>
    <property type="evidence" value="ECO:0007669"/>
    <property type="project" value="UniProtKB-SubCell"/>
</dbReference>
<evidence type="ECO:0000256" key="2">
    <source>
        <dbReference type="ARBA" id="ARBA00004604"/>
    </source>
</evidence>
<feature type="compositionally biased region" description="Acidic residues" evidence="4">
    <location>
        <begin position="119"/>
        <end position="130"/>
    </location>
</feature>
<evidence type="ECO:0000313" key="5">
    <source>
        <dbReference type="Ensembl" id="ENSCCNP00000025621.1"/>
    </source>
</evidence>
<evidence type="ECO:0000256" key="4">
    <source>
        <dbReference type="SAM" id="MobiDB-lite"/>
    </source>
</evidence>
<dbReference type="PANTHER" id="PTHR13237:SF9">
    <property type="entry name" value="NEUROGUIDIN"/>
    <property type="match status" value="1"/>
</dbReference>
<comment type="similarity">
    <text evidence="3">Belongs to the SAS10 family.</text>
</comment>
<evidence type="ECO:0000256" key="3">
    <source>
        <dbReference type="ARBA" id="ARBA00010979"/>
    </source>
</evidence>
<dbReference type="PANTHER" id="PTHR13237">
    <property type="entry name" value="SOMETHING ABOUT SILENCING PROTEIN 10-RELATED"/>
    <property type="match status" value="1"/>
</dbReference>
<dbReference type="Pfam" id="PF04000">
    <property type="entry name" value="Sas10_Utp3"/>
    <property type="match status" value="1"/>
</dbReference>
<feature type="region of interest" description="Disordered" evidence="4">
    <location>
        <begin position="98"/>
        <end position="140"/>
    </location>
</feature>
<gene>
    <name evidence="5" type="primary">Ngdn</name>
</gene>
<name>A0A8C0XBV3_CASCN</name>
<protein>
    <recommendedName>
        <fullName evidence="6">Neuroguidin</fullName>
    </recommendedName>
</protein>
<dbReference type="Ensembl" id="ENSCCNT00000032564.1">
    <property type="protein sequence ID" value="ENSCCNP00000025621.1"/>
    <property type="gene ID" value="ENSCCNG00000024958.1"/>
</dbReference>
<dbReference type="GO" id="GO:0000462">
    <property type="term" value="P:maturation of SSU-rRNA from tricistronic rRNA transcript (SSU-rRNA, 5.8S rRNA, LSU-rRNA)"/>
    <property type="evidence" value="ECO:0007669"/>
    <property type="project" value="TreeGrafter"/>
</dbReference>
<dbReference type="InterPro" id="IPR007146">
    <property type="entry name" value="Sas10/Utp3/C1D"/>
</dbReference>
<reference evidence="5" key="1">
    <citation type="submission" date="2023-09" db="UniProtKB">
        <authorList>
            <consortium name="Ensembl"/>
        </authorList>
    </citation>
    <scope>IDENTIFICATION</scope>
</reference>
<dbReference type="GO" id="GO:0032040">
    <property type="term" value="C:small-subunit processome"/>
    <property type="evidence" value="ECO:0007669"/>
    <property type="project" value="TreeGrafter"/>
</dbReference>
<evidence type="ECO:0008006" key="6">
    <source>
        <dbReference type="Google" id="ProtNLM"/>
    </source>
</evidence>
<sequence length="337" mass="38528">MAVTAQVQALTKKVQAGVYPTEKGLSLLEVKDQLLLMYLMDLSHLILDKASGGSLQGHAAVLRLVEIRTVLEKLRPLDQKLKYQIDKLVKTAVTGSLSDSDPLHFKPHPSNMMSKLSSEDEEEDEVEDGQSEVSGKKSIKGVSKKYVPPRLVPVHYDETEAEREKKRLERAKRRALSSSVIRELKEQYSDAPEEIRDARHPHVTRQSQEDQHRINYEESMMVRLSVSKREKGRRKRASMMSSQLHSLTHFSDISALTGGTAHLDEVRLRYSGRRYMSVLPAKCMWGFIPWETWEGMLAFGKALPFLYFSISRIRILLRSGRRYLRKAGRKKVSKPLT</sequence>
<accession>A0A8C0XBV3</accession>
<proteinExistence type="inferred from homology"/>
<dbReference type="AlphaFoldDB" id="A0A8C0XBV3"/>